<gene>
    <name evidence="1" type="ORF">SAMN05216175_12314</name>
</gene>
<name>A0A1I2W7C0_9GAMM</name>
<evidence type="ECO:0000313" key="2">
    <source>
        <dbReference type="Proteomes" id="UP000198623"/>
    </source>
</evidence>
<dbReference type="RefSeq" id="WP_090730898.1">
    <property type="nucleotide sequence ID" value="NZ_FOOU01000023.1"/>
</dbReference>
<protein>
    <recommendedName>
        <fullName evidence="3">DUF1415 domain-containing protein</fullName>
    </recommendedName>
</protein>
<evidence type="ECO:0008006" key="3">
    <source>
        <dbReference type="Google" id="ProtNLM"/>
    </source>
</evidence>
<sequence length="193" mass="22085">MKKNSEKTYSEAEVISFSRQWVETIVVGLNLCPFASPVVRKNTLRYAVSESENVEALEKAFLNELNLIQEADEKEIATTLLIMPRAVADLYDYLDLLAHFERLLAKTGLSGIFQLASFHPAYLFAGVDADDLSHWTNRSPFPMVHIIREGQMSRVLMHYENPEEIPERNIKLLRELGREGLVARFPPFAEFID</sequence>
<evidence type="ECO:0000313" key="1">
    <source>
        <dbReference type="EMBL" id="SFG97294.1"/>
    </source>
</evidence>
<reference evidence="2" key="1">
    <citation type="submission" date="2016-10" db="EMBL/GenBank/DDBJ databases">
        <authorList>
            <person name="Varghese N."/>
            <person name="Submissions S."/>
        </authorList>
    </citation>
    <scope>NUCLEOTIDE SEQUENCE [LARGE SCALE GENOMIC DNA]</scope>
    <source>
        <strain evidence="2">CGMCC 1.10971</strain>
    </source>
</reference>
<accession>A0A1I2W7C0</accession>
<proteinExistence type="predicted"/>
<dbReference type="InterPro" id="IPR009858">
    <property type="entry name" value="DUF1415"/>
</dbReference>
<dbReference type="OrthoDB" id="277390at2"/>
<organism evidence="1 2">
    <name type="scientific">Neptunomonas qingdaonensis</name>
    <dbReference type="NCBI Taxonomy" id="1045558"/>
    <lineage>
        <taxon>Bacteria</taxon>
        <taxon>Pseudomonadati</taxon>
        <taxon>Pseudomonadota</taxon>
        <taxon>Gammaproteobacteria</taxon>
        <taxon>Oceanospirillales</taxon>
        <taxon>Oceanospirillaceae</taxon>
        <taxon>Neptunomonas</taxon>
    </lineage>
</organism>
<dbReference type="EMBL" id="FOOU01000023">
    <property type="protein sequence ID" value="SFG97294.1"/>
    <property type="molecule type" value="Genomic_DNA"/>
</dbReference>
<dbReference type="STRING" id="1045558.SAMN05216175_12314"/>
<dbReference type="Pfam" id="PF07209">
    <property type="entry name" value="DUF1415"/>
    <property type="match status" value="1"/>
</dbReference>
<keyword evidence="2" id="KW-1185">Reference proteome</keyword>
<dbReference type="AlphaFoldDB" id="A0A1I2W7C0"/>
<dbReference type="Proteomes" id="UP000198623">
    <property type="component" value="Unassembled WGS sequence"/>
</dbReference>